<dbReference type="Pfam" id="PF00535">
    <property type="entry name" value="Glycos_transf_2"/>
    <property type="match status" value="1"/>
</dbReference>
<dbReference type="Proteomes" id="UP001433088">
    <property type="component" value="Unassembled WGS sequence"/>
</dbReference>
<keyword evidence="2 4" id="KW-0808">Transferase</keyword>
<dbReference type="Gene3D" id="3.90.550.10">
    <property type="entry name" value="Spore Coat Polysaccharide Biosynthesis Protein SpsA, Chain A"/>
    <property type="match status" value="1"/>
</dbReference>
<feature type="domain" description="Glycosyltransferase 2-like" evidence="3">
    <location>
        <begin position="7"/>
        <end position="129"/>
    </location>
</feature>
<dbReference type="RefSeq" id="WP_349174103.1">
    <property type="nucleotide sequence ID" value="NZ_JBBMEU010000119.1"/>
</dbReference>
<reference evidence="4 5" key="1">
    <citation type="submission" date="2024-03" db="EMBL/GenBank/DDBJ databases">
        <title>Human intestinal bacterial collection.</title>
        <authorList>
            <person name="Pauvert C."/>
            <person name="Hitch T.C.A."/>
            <person name="Clavel T."/>
        </authorList>
    </citation>
    <scope>NUCLEOTIDE SEQUENCE [LARGE SCALE GENOMIC DNA]</scope>
    <source>
        <strain evidence="4 5">CLA-AA-H81</strain>
    </source>
</reference>
<dbReference type="GO" id="GO:0016757">
    <property type="term" value="F:glycosyltransferase activity"/>
    <property type="evidence" value="ECO:0007669"/>
    <property type="project" value="UniProtKB-KW"/>
</dbReference>
<dbReference type="EMBL" id="JBBMEU010000119">
    <property type="protein sequence ID" value="MEQ2423282.1"/>
    <property type="molecule type" value="Genomic_DNA"/>
</dbReference>
<gene>
    <name evidence="4" type="ORF">WMO23_11155</name>
</gene>
<accession>A0ABV1D142</accession>
<dbReference type="EC" id="2.4.-.-" evidence="4"/>
<evidence type="ECO:0000256" key="2">
    <source>
        <dbReference type="ARBA" id="ARBA00022679"/>
    </source>
</evidence>
<evidence type="ECO:0000313" key="5">
    <source>
        <dbReference type="Proteomes" id="UP001433088"/>
    </source>
</evidence>
<dbReference type="InterPro" id="IPR001173">
    <property type="entry name" value="Glyco_trans_2-like"/>
</dbReference>
<dbReference type="InterPro" id="IPR029044">
    <property type="entry name" value="Nucleotide-diphossugar_trans"/>
</dbReference>
<organism evidence="4 5">
    <name type="scientific">Megasphaera intestinihominis</name>
    <dbReference type="NCBI Taxonomy" id="3133159"/>
    <lineage>
        <taxon>Bacteria</taxon>
        <taxon>Bacillati</taxon>
        <taxon>Bacillota</taxon>
        <taxon>Negativicutes</taxon>
        <taxon>Veillonellales</taxon>
        <taxon>Veillonellaceae</taxon>
        <taxon>Megasphaera</taxon>
    </lineage>
</organism>
<protein>
    <submittedName>
        <fullName evidence="4">Glycosyltransferase family 2 protein</fullName>
        <ecNumber evidence="4">2.4.-.-</ecNumber>
    </submittedName>
</protein>
<dbReference type="PANTHER" id="PTHR22916:SF51">
    <property type="entry name" value="GLYCOSYLTRANSFERASE EPSH-RELATED"/>
    <property type="match status" value="1"/>
</dbReference>
<name>A0ABV1D142_9FIRM</name>
<evidence type="ECO:0000259" key="3">
    <source>
        <dbReference type="Pfam" id="PF00535"/>
    </source>
</evidence>
<keyword evidence="1 4" id="KW-0328">Glycosyltransferase</keyword>
<evidence type="ECO:0000256" key="1">
    <source>
        <dbReference type="ARBA" id="ARBA00022676"/>
    </source>
</evidence>
<dbReference type="PANTHER" id="PTHR22916">
    <property type="entry name" value="GLYCOSYLTRANSFERASE"/>
    <property type="match status" value="1"/>
</dbReference>
<keyword evidence="5" id="KW-1185">Reference proteome</keyword>
<sequence length="326" mass="37574">MIDPFISIIVPVYKVEKYLDTCVKSIIQQTYKDFELILVDDGSPDNCPNLCNKYAEKYENIHVVHKKNGGLSDARNAGVKKARGKYVTFVDSDDYVHPLYLEMLVKGIQKTKADFSVVDLKVIHKESFKPDIIHKDSIEIKSYTAINALSIILYQKFHDVSASGILLPRHMAESIPFPKGKRLEDLLTTYKFFLASKNITFVYAPLYYYLQRSGSIMRDRDNKMFLDWIDASNQLVVGCEKNQIIQRAAINKRFCNLRSIVLLLNKNFKITYRKEYKNVLYILQNDRTEILQDPRATWQNKMAAHALTFGLPGLRGVSRVLCKSIQ</sequence>
<comment type="caution">
    <text evidence="4">The sequence shown here is derived from an EMBL/GenBank/DDBJ whole genome shotgun (WGS) entry which is preliminary data.</text>
</comment>
<dbReference type="CDD" id="cd00761">
    <property type="entry name" value="Glyco_tranf_GTA_type"/>
    <property type="match status" value="1"/>
</dbReference>
<evidence type="ECO:0000313" key="4">
    <source>
        <dbReference type="EMBL" id="MEQ2423282.1"/>
    </source>
</evidence>
<proteinExistence type="predicted"/>
<dbReference type="SUPFAM" id="SSF53448">
    <property type="entry name" value="Nucleotide-diphospho-sugar transferases"/>
    <property type="match status" value="1"/>
</dbReference>